<gene>
    <name evidence="4" type="ORF">QWY29_02820</name>
</gene>
<evidence type="ECO:0000256" key="1">
    <source>
        <dbReference type="ARBA" id="ARBA00004684"/>
    </source>
</evidence>
<comment type="pathway">
    <text evidence="1">Carotenoid biosynthesis; phytoene biosynthesis.</text>
</comment>
<protein>
    <submittedName>
        <fullName evidence="4">Squalene/phytoene synthase family protein</fullName>
    </submittedName>
</protein>
<dbReference type="InterPro" id="IPR002060">
    <property type="entry name" value="Squ/phyt_synthse"/>
</dbReference>
<keyword evidence="5" id="KW-1185">Reference proteome</keyword>
<reference evidence="4" key="1">
    <citation type="submission" date="2023-06" db="EMBL/GenBank/DDBJ databases">
        <title>Draft genome sequence of Nocardioides sp. SOB72.</title>
        <authorList>
            <person name="Zhang G."/>
        </authorList>
    </citation>
    <scope>NUCLEOTIDE SEQUENCE</scope>
    <source>
        <strain evidence="4">SOB72</strain>
    </source>
</reference>
<dbReference type="PANTHER" id="PTHR31480">
    <property type="entry name" value="BIFUNCTIONAL LYCOPENE CYCLASE/PHYTOENE SYNTHASE"/>
    <property type="match status" value="1"/>
</dbReference>
<dbReference type="InterPro" id="IPR008949">
    <property type="entry name" value="Isoprenoid_synthase_dom_sf"/>
</dbReference>
<evidence type="ECO:0000313" key="4">
    <source>
        <dbReference type="EMBL" id="MDN4160275.1"/>
    </source>
</evidence>
<dbReference type="EMBL" id="JAUHJR010000001">
    <property type="protein sequence ID" value="MDN4160275.1"/>
    <property type="molecule type" value="Genomic_DNA"/>
</dbReference>
<dbReference type="InterPro" id="IPR019845">
    <property type="entry name" value="Squalene/phytoene_synthase_CS"/>
</dbReference>
<dbReference type="SUPFAM" id="SSF48576">
    <property type="entry name" value="Terpenoid synthases"/>
    <property type="match status" value="1"/>
</dbReference>
<dbReference type="Pfam" id="PF00494">
    <property type="entry name" value="SQS_PSY"/>
    <property type="match status" value="1"/>
</dbReference>
<organism evidence="4 5">
    <name type="scientific">Nocardioides abyssi</name>
    <dbReference type="NCBI Taxonomy" id="3058370"/>
    <lineage>
        <taxon>Bacteria</taxon>
        <taxon>Bacillati</taxon>
        <taxon>Actinomycetota</taxon>
        <taxon>Actinomycetes</taxon>
        <taxon>Propionibacteriales</taxon>
        <taxon>Nocardioidaceae</taxon>
        <taxon>Nocardioides</taxon>
    </lineage>
</organism>
<evidence type="ECO:0000256" key="3">
    <source>
        <dbReference type="SAM" id="MobiDB-lite"/>
    </source>
</evidence>
<keyword evidence="2" id="KW-0808">Transferase</keyword>
<dbReference type="RefSeq" id="WP_300959139.1">
    <property type="nucleotide sequence ID" value="NZ_JAUHJR010000001.1"/>
</dbReference>
<dbReference type="SFLD" id="SFLDG01212">
    <property type="entry name" value="Phytoene_synthase_like"/>
    <property type="match status" value="1"/>
</dbReference>
<accession>A0ABT8EQ68</accession>
<evidence type="ECO:0000256" key="2">
    <source>
        <dbReference type="ARBA" id="ARBA00022679"/>
    </source>
</evidence>
<dbReference type="PROSITE" id="PS01045">
    <property type="entry name" value="SQUALEN_PHYTOEN_SYN_2"/>
    <property type="match status" value="1"/>
</dbReference>
<sequence length="315" mass="33948">MEPTPGSPDEQPAVSPVGGAAGRAGKAGKVGDSPADDYDRVAEAAAAVVIKRYSTSFGLATRLLAEPVRTHVRNVYAMVRVADEVVDAPRPDGTRAHQARVLDALEADVRSAMTTGHSANLVVHAFARSARTCGIDRSLVDPFFASMRTDLFRDDHDEESFARYVYGSAEVVGLMCLRAFLAGQPDAAAAYERLAPGAQRLGAAFQKVNFLRDLAADDGQLGRHYFPGLDPTRLDDHDRDLLLDDIEADLEVAAAAIRELPPGCRHAVLLAHGLFAELCARLRATPAERIRRERVRVPGPAKARVVARTLVRGAR</sequence>
<dbReference type="SFLD" id="SFLDG01018">
    <property type="entry name" value="Squalene/Phytoene_Synthase_Lik"/>
    <property type="match status" value="1"/>
</dbReference>
<evidence type="ECO:0000313" key="5">
    <source>
        <dbReference type="Proteomes" id="UP001168537"/>
    </source>
</evidence>
<dbReference type="SFLD" id="SFLDS00005">
    <property type="entry name" value="Isoprenoid_Synthase_Type_I"/>
    <property type="match status" value="1"/>
</dbReference>
<proteinExistence type="predicted"/>
<dbReference type="Gene3D" id="1.10.600.10">
    <property type="entry name" value="Farnesyl Diphosphate Synthase"/>
    <property type="match status" value="1"/>
</dbReference>
<feature type="region of interest" description="Disordered" evidence="3">
    <location>
        <begin position="1"/>
        <end position="36"/>
    </location>
</feature>
<name>A0ABT8EQ68_9ACTN</name>
<dbReference type="Proteomes" id="UP001168537">
    <property type="component" value="Unassembled WGS sequence"/>
</dbReference>
<dbReference type="InterPro" id="IPR044843">
    <property type="entry name" value="Trans_IPPS_bact-type"/>
</dbReference>
<comment type="caution">
    <text evidence="4">The sequence shown here is derived from an EMBL/GenBank/DDBJ whole genome shotgun (WGS) entry which is preliminary data.</text>
</comment>